<sequence length="63" mass="7206">MATLTLDGREFDMDDLNKEAMQNLSAIKACDQKLEALRSEQVIVQTARESFYDRLNQQLPKSS</sequence>
<name>A0A3B0WZW6_9ZZZZ</name>
<organism evidence="1">
    <name type="scientific">hydrothermal vent metagenome</name>
    <dbReference type="NCBI Taxonomy" id="652676"/>
    <lineage>
        <taxon>unclassified sequences</taxon>
        <taxon>metagenomes</taxon>
        <taxon>ecological metagenomes</taxon>
    </lineage>
</organism>
<evidence type="ECO:0000313" key="1">
    <source>
        <dbReference type="EMBL" id="VAW49896.1"/>
    </source>
</evidence>
<proteinExistence type="predicted"/>
<gene>
    <name evidence="1" type="ORF">MNBD_GAMMA04-1392</name>
</gene>
<dbReference type="EMBL" id="UOFB01000409">
    <property type="protein sequence ID" value="VAW49896.1"/>
    <property type="molecule type" value="Genomic_DNA"/>
</dbReference>
<protein>
    <submittedName>
        <fullName evidence="1">Uncharacterized protein</fullName>
    </submittedName>
</protein>
<dbReference type="AlphaFoldDB" id="A0A3B0WZW6"/>
<reference evidence="1" key="1">
    <citation type="submission" date="2018-06" db="EMBL/GenBank/DDBJ databases">
        <authorList>
            <person name="Zhirakovskaya E."/>
        </authorList>
    </citation>
    <scope>NUCLEOTIDE SEQUENCE</scope>
</reference>
<accession>A0A3B0WZW6</accession>